<evidence type="ECO:0000256" key="3">
    <source>
        <dbReference type="ARBA" id="ARBA00022723"/>
    </source>
</evidence>
<dbReference type="PANTHER" id="PTHR43616">
    <property type="entry name" value="GLYCEROL DEHYDROGENASE"/>
    <property type="match status" value="1"/>
</dbReference>
<dbReference type="PANTHER" id="PTHR43616:SF5">
    <property type="entry name" value="GLYCEROL DEHYDROGENASE 1"/>
    <property type="match status" value="1"/>
</dbReference>
<sequence>MRGGFLMEIDLKKLEGACSCQREHHADIDKILLEEGAVEKLPLLLKDTPYQNLVMICDENTYEIAGKQTEQLLHISETVMLKGSGVHADETSVAYVMGQLKGRERPDALITVGSGTLHDITRYCAFDLGIPFISVPTAASVDGYTSTVAAMTLQGFKKTVPSCAPKIIAADSRVLKEAPLRLTASGVGDLLGKYTALADWKLAHLLTGEYFCPRVCGFEEEALEIMCKSLPGLKKGEISAYEQLMYGLLLSGLAIQMVGNSRPASGTEHHMSHLWEMEAVNSCLDFYHGEKVGTGLVISSEIYHRAAECLRNGRYGIKRSVPLEKELIRKCFAGRGLNDIILDENQPNVLDQISPSVLKEKEDRIIEILEQVPKAETLRAYLDQAGGVSSLEDLGLEKRMKALTARVSPYVRQRLTFMRILKYYDFYESVIQG</sequence>
<dbReference type="Gene3D" id="1.20.1090.10">
    <property type="entry name" value="Dehydroquinate synthase-like - alpha domain"/>
    <property type="match status" value="1"/>
</dbReference>
<keyword evidence="2" id="KW-0444">Lipid biosynthesis</keyword>
<comment type="caution">
    <text evidence="10">The sequence shown here is derived from an EMBL/GenBank/DDBJ whole genome shotgun (WGS) entry which is preliminary data.</text>
</comment>
<dbReference type="eggNOG" id="COG0371">
    <property type="taxonomic scope" value="Bacteria"/>
</dbReference>
<keyword evidence="4" id="KW-0521">NADP</keyword>
<evidence type="ECO:0000256" key="6">
    <source>
        <dbReference type="ARBA" id="ARBA00023027"/>
    </source>
</evidence>
<keyword evidence="8" id="KW-0594">Phospholipid biosynthesis</keyword>
<reference evidence="10" key="2">
    <citation type="submission" date="2013-11" db="EMBL/GenBank/DDBJ databases">
        <title>Draft genome sequence of Anaerostipes caccae (DSM 14662).</title>
        <authorList>
            <person name="Sudarsanam P."/>
            <person name="Ley R."/>
            <person name="Guruge J."/>
            <person name="Turnbaugh P.J."/>
            <person name="Mahowald M."/>
            <person name="Liep D."/>
            <person name="Gordon J."/>
        </authorList>
    </citation>
    <scope>NUCLEOTIDE SEQUENCE</scope>
    <source>
        <strain evidence="10">DSM 14662</strain>
    </source>
</reference>
<dbReference type="CDD" id="cd08175">
    <property type="entry name" value="G1PDH"/>
    <property type="match status" value="1"/>
</dbReference>
<proteinExistence type="predicted"/>
<keyword evidence="3" id="KW-0479">Metal-binding</keyword>
<organism evidence="10 11">
    <name type="scientific">Anaerostipes caccae (strain DSM 14662 / CCUG 47493 / JCM 13470 / NCIMB 13811 / L1-92)</name>
    <dbReference type="NCBI Taxonomy" id="411490"/>
    <lineage>
        <taxon>Bacteria</taxon>
        <taxon>Bacillati</taxon>
        <taxon>Bacillota</taxon>
        <taxon>Clostridia</taxon>
        <taxon>Lachnospirales</taxon>
        <taxon>Lachnospiraceae</taxon>
        <taxon>Anaerostipes</taxon>
    </lineage>
</organism>
<evidence type="ECO:0000256" key="5">
    <source>
        <dbReference type="ARBA" id="ARBA00023002"/>
    </source>
</evidence>
<evidence type="ECO:0000313" key="10">
    <source>
        <dbReference type="EMBL" id="EDR98946.1"/>
    </source>
</evidence>
<keyword evidence="9" id="KW-1208">Phospholipid metabolism</keyword>
<evidence type="ECO:0000256" key="7">
    <source>
        <dbReference type="ARBA" id="ARBA00023098"/>
    </source>
</evidence>
<keyword evidence="7" id="KW-0443">Lipid metabolism</keyword>
<evidence type="ECO:0000313" key="11">
    <source>
        <dbReference type="Proteomes" id="UP000004935"/>
    </source>
</evidence>
<dbReference type="AlphaFoldDB" id="B0MAA5"/>
<keyword evidence="6" id="KW-0520">NAD</keyword>
<keyword evidence="5" id="KW-0560">Oxidoreductase</keyword>
<dbReference type="GO" id="GO:0008654">
    <property type="term" value="P:phospholipid biosynthetic process"/>
    <property type="evidence" value="ECO:0007669"/>
    <property type="project" value="UniProtKB-KW"/>
</dbReference>
<evidence type="ECO:0000256" key="4">
    <source>
        <dbReference type="ARBA" id="ARBA00022857"/>
    </source>
</evidence>
<dbReference type="GO" id="GO:0046872">
    <property type="term" value="F:metal ion binding"/>
    <property type="evidence" value="ECO:0007669"/>
    <property type="project" value="UniProtKB-KW"/>
</dbReference>
<dbReference type="GO" id="GO:0016614">
    <property type="term" value="F:oxidoreductase activity, acting on CH-OH group of donors"/>
    <property type="evidence" value="ECO:0007669"/>
    <property type="project" value="InterPro"/>
</dbReference>
<dbReference type="STRING" id="411490.ANACAC_00480"/>
<dbReference type="SUPFAM" id="SSF56796">
    <property type="entry name" value="Dehydroquinate synthase-like"/>
    <property type="match status" value="1"/>
</dbReference>
<gene>
    <name evidence="10" type="ORF">ANACAC_00480</name>
</gene>
<evidence type="ECO:0000256" key="9">
    <source>
        <dbReference type="ARBA" id="ARBA00023264"/>
    </source>
</evidence>
<evidence type="ECO:0000256" key="2">
    <source>
        <dbReference type="ARBA" id="ARBA00022516"/>
    </source>
</evidence>
<name>B0MAA5_ANACD</name>
<dbReference type="HOGENOM" id="CLU_038362_1_0_9"/>
<reference evidence="10" key="1">
    <citation type="submission" date="2007-11" db="EMBL/GenBank/DDBJ databases">
        <authorList>
            <person name="Fulton L."/>
            <person name="Clifton S."/>
            <person name="Fulton B."/>
            <person name="Xu J."/>
            <person name="Minx P."/>
            <person name="Pepin K.H."/>
            <person name="Johnson M."/>
            <person name="Thiruvilangam P."/>
            <person name="Bhonagiri V."/>
            <person name="Nash W.E."/>
            <person name="Mardis E.R."/>
            <person name="Wilson R.K."/>
        </authorList>
    </citation>
    <scope>NUCLEOTIDE SEQUENCE [LARGE SCALE GENOMIC DNA]</scope>
    <source>
        <strain evidence="10">DSM 14662</strain>
    </source>
</reference>
<evidence type="ECO:0000256" key="8">
    <source>
        <dbReference type="ARBA" id="ARBA00023209"/>
    </source>
</evidence>
<dbReference type="InterPro" id="IPR032837">
    <property type="entry name" value="G1PDH"/>
</dbReference>
<accession>B0MAA5</accession>
<dbReference type="EMBL" id="ABAX03000003">
    <property type="protein sequence ID" value="EDR98946.1"/>
    <property type="molecule type" value="Genomic_DNA"/>
</dbReference>
<protein>
    <submittedName>
        <fullName evidence="10">3-dehydroquinate synthase</fullName>
    </submittedName>
</protein>
<keyword evidence="1" id="KW-0963">Cytoplasm</keyword>
<dbReference type="Pfam" id="PF13685">
    <property type="entry name" value="Fe-ADH_2"/>
    <property type="match status" value="1"/>
</dbReference>
<dbReference type="Gene3D" id="3.40.50.1970">
    <property type="match status" value="1"/>
</dbReference>
<dbReference type="InterPro" id="IPR016205">
    <property type="entry name" value="Glycerol_DH"/>
</dbReference>
<keyword evidence="11" id="KW-1185">Reference proteome</keyword>
<dbReference type="Proteomes" id="UP000004935">
    <property type="component" value="Unassembled WGS sequence"/>
</dbReference>
<evidence type="ECO:0000256" key="1">
    <source>
        <dbReference type="ARBA" id="ARBA00022490"/>
    </source>
</evidence>